<dbReference type="InParanoid" id="A0A6P8IEJ9"/>
<organism evidence="3 4">
    <name type="scientific">Actinia tenebrosa</name>
    <name type="common">Australian red waratah sea anemone</name>
    <dbReference type="NCBI Taxonomy" id="6105"/>
    <lineage>
        <taxon>Eukaryota</taxon>
        <taxon>Metazoa</taxon>
        <taxon>Cnidaria</taxon>
        <taxon>Anthozoa</taxon>
        <taxon>Hexacorallia</taxon>
        <taxon>Actiniaria</taxon>
        <taxon>Actiniidae</taxon>
        <taxon>Actinia</taxon>
    </lineage>
</organism>
<dbReference type="OrthoDB" id="423343at2759"/>
<accession>A0A6P8IEJ9</accession>
<evidence type="ECO:0000256" key="2">
    <source>
        <dbReference type="SAM" id="MobiDB-lite"/>
    </source>
</evidence>
<dbReference type="GO" id="GO:0031514">
    <property type="term" value="C:motile cilium"/>
    <property type="evidence" value="ECO:0007669"/>
    <property type="project" value="TreeGrafter"/>
</dbReference>
<dbReference type="SUPFAM" id="SSF82185">
    <property type="entry name" value="Histone H3 K4-specific methyltransferase SET7/9 N-terminal domain"/>
    <property type="match status" value="2"/>
</dbReference>
<dbReference type="Proteomes" id="UP000515163">
    <property type="component" value="Unplaced"/>
</dbReference>
<evidence type="ECO:0000313" key="4">
    <source>
        <dbReference type="RefSeq" id="XP_031564320.1"/>
    </source>
</evidence>
<keyword evidence="1" id="KW-0677">Repeat</keyword>
<dbReference type="AlphaFoldDB" id="A0A6P8IEJ9"/>
<dbReference type="KEGG" id="aten:116299742"/>
<dbReference type="Gene3D" id="2.20.110.10">
    <property type="entry name" value="Histone H3 K4-specific methyltransferase SET7/9 N-terminal domain"/>
    <property type="match status" value="2"/>
</dbReference>
<sequence>MDTVRESDEEVFSEHEDLPYLYEGERNDQGERHGKGKARLPNADVYEGEYRHGYRHGFGKYVFKKLKGQSRSACYIGYYEKNKKNGQGTFLYPDGAKYEGSWKEDLREGFGTYYYPNADSYKGEWSKDKRNGHGTYTYAASGMVYEGQWVEGKRSGRGKLTFGKQSYVGNFHEDKMLGPGTYIFPNGSQQHGEYIVVEEEIEDENSHQDNEKSRTKQLKIKWISHGGINPPITIVKKETAIN</sequence>
<dbReference type="PANTHER" id="PTHR43215">
    <property type="entry name" value="RADIAL SPOKE HEAD 1 HOMOLOG"/>
    <property type="match status" value="1"/>
</dbReference>
<dbReference type="SMART" id="SM00698">
    <property type="entry name" value="MORN"/>
    <property type="match status" value="7"/>
</dbReference>
<dbReference type="InterPro" id="IPR003409">
    <property type="entry name" value="MORN"/>
</dbReference>
<feature type="region of interest" description="Disordered" evidence="2">
    <location>
        <begin position="1"/>
        <end position="20"/>
    </location>
</feature>
<protein>
    <submittedName>
        <fullName evidence="4">Radial spoke head 1 homolog</fullName>
    </submittedName>
</protein>
<dbReference type="Pfam" id="PF02493">
    <property type="entry name" value="MORN"/>
    <property type="match status" value="7"/>
</dbReference>
<reference evidence="4" key="1">
    <citation type="submission" date="2025-08" db="UniProtKB">
        <authorList>
            <consortium name="RefSeq"/>
        </authorList>
    </citation>
    <scope>IDENTIFICATION</scope>
    <source>
        <tissue evidence="4">Tentacle</tissue>
    </source>
</reference>
<proteinExistence type="predicted"/>
<dbReference type="PANTHER" id="PTHR43215:SF14">
    <property type="entry name" value="RADIAL SPOKE HEAD 1 HOMOLOG"/>
    <property type="match status" value="1"/>
</dbReference>
<name>A0A6P8IEJ9_ACTTE</name>
<gene>
    <name evidence="4" type="primary">LOC116299742</name>
</gene>
<dbReference type="GeneID" id="116299742"/>
<evidence type="ECO:0000313" key="3">
    <source>
        <dbReference type="Proteomes" id="UP000515163"/>
    </source>
</evidence>
<dbReference type="GO" id="GO:0005634">
    <property type="term" value="C:nucleus"/>
    <property type="evidence" value="ECO:0007669"/>
    <property type="project" value="TreeGrafter"/>
</dbReference>
<dbReference type="RefSeq" id="XP_031564320.1">
    <property type="nucleotide sequence ID" value="XM_031708460.1"/>
</dbReference>
<dbReference type="GO" id="GO:0035082">
    <property type="term" value="P:axoneme assembly"/>
    <property type="evidence" value="ECO:0007669"/>
    <property type="project" value="TreeGrafter"/>
</dbReference>
<keyword evidence="3" id="KW-1185">Reference proteome</keyword>
<dbReference type="GO" id="GO:0007286">
    <property type="term" value="P:spermatid development"/>
    <property type="evidence" value="ECO:0007669"/>
    <property type="project" value="TreeGrafter"/>
</dbReference>
<evidence type="ECO:0000256" key="1">
    <source>
        <dbReference type="ARBA" id="ARBA00022737"/>
    </source>
</evidence>